<gene>
    <name evidence="2" type="ORF">J42TS3_08440</name>
</gene>
<organism evidence="2 3">
    <name type="scientific">Paenibacillus vini</name>
    <dbReference type="NCBI Taxonomy" id="1476024"/>
    <lineage>
        <taxon>Bacteria</taxon>
        <taxon>Bacillati</taxon>
        <taxon>Bacillota</taxon>
        <taxon>Bacilli</taxon>
        <taxon>Bacillales</taxon>
        <taxon>Paenibacillaceae</taxon>
        <taxon>Paenibacillus</taxon>
    </lineage>
</organism>
<dbReference type="Gene3D" id="3.40.50.720">
    <property type="entry name" value="NAD(P)-binding Rossmann-like Domain"/>
    <property type="match status" value="1"/>
</dbReference>
<dbReference type="EMBL" id="BOSL01000002">
    <property type="protein sequence ID" value="GIP51809.1"/>
    <property type="molecule type" value="Genomic_DNA"/>
</dbReference>
<evidence type="ECO:0000313" key="3">
    <source>
        <dbReference type="Proteomes" id="UP000679992"/>
    </source>
</evidence>
<dbReference type="SUPFAM" id="SSF51735">
    <property type="entry name" value="NAD(P)-binding Rossmann-fold domains"/>
    <property type="match status" value="1"/>
</dbReference>
<evidence type="ECO:0008006" key="4">
    <source>
        <dbReference type="Google" id="ProtNLM"/>
    </source>
</evidence>
<evidence type="ECO:0000256" key="1">
    <source>
        <dbReference type="ARBA" id="ARBA00006484"/>
    </source>
</evidence>
<evidence type="ECO:0000313" key="2">
    <source>
        <dbReference type="EMBL" id="GIP51809.1"/>
    </source>
</evidence>
<name>A0ABQ4M744_9BACL</name>
<dbReference type="Pfam" id="PF00106">
    <property type="entry name" value="adh_short"/>
    <property type="match status" value="1"/>
</dbReference>
<proteinExistence type="inferred from homology"/>
<comment type="similarity">
    <text evidence="1">Belongs to the short-chain dehydrogenases/reductases (SDR) family.</text>
</comment>
<sequence>MRLSNKVAIVTGAGSGMGRAIAELFAKEGAKVVVSDVNEERINKVTASIKEAGGEVLGIMANMAKESDVQQLIDRTVDAMAP</sequence>
<comment type="caution">
    <text evidence="2">The sequence shown here is derived from an EMBL/GenBank/DDBJ whole genome shotgun (WGS) entry which is preliminary data.</text>
</comment>
<dbReference type="Proteomes" id="UP000679992">
    <property type="component" value="Unassembled WGS sequence"/>
</dbReference>
<keyword evidence="3" id="KW-1185">Reference proteome</keyword>
<accession>A0ABQ4M744</accession>
<dbReference type="InterPro" id="IPR036291">
    <property type="entry name" value="NAD(P)-bd_dom_sf"/>
</dbReference>
<protein>
    <recommendedName>
        <fullName evidence="4">3-oxoacyl-ACP reductase</fullName>
    </recommendedName>
</protein>
<dbReference type="PANTHER" id="PTHR43943:SF2">
    <property type="entry name" value="DEHYDROGENASE_REDUCTASE 4"/>
    <property type="match status" value="1"/>
</dbReference>
<dbReference type="PANTHER" id="PTHR43943">
    <property type="entry name" value="DEHYDROGENASE/REDUCTASE (SDR FAMILY) MEMBER 4"/>
    <property type="match status" value="1"/>
</dbReference>
<dbReference type="InterPro" id="IPR002347">
    <property type="entry name" value="SDR_fam"/>
</dbReference>
<reference evidence="2 3" key="1">
    <citation type="submission" date="2021-03" db="EMBL/GenBank/DDBJ databases">
        <title>Antimicrobial resistance genes in bacteria isolated from Japanese honey, and their potential for conferring macrolide and lincosamide resistance in the American foulbrood pathogen Paenibacillus larvae.</title>
        <authorList>
            <person name="Okamoto M."/>
            <person name="Kumagai M."/>
            <person name="Kanamori H."/>
            <person name="Takamatsu D."/>
        </authorList>
    </citation>
    <scope>NUCLEOTIDE SEQUENCE [LARGE SCALE GENOMIC DNA]</scope>
    <source>
        <strain evidence="2 3">J42TS3</strain>
    </source>
</reference>